<keyword evidence="2" id="KW-0270">Exopolysaccharide synthesis</keyword>
<dbReference type="EMBL" id="FNPX01000001">
    <property type="protein sequence ID" value="SDY37262.1"/>
    <property type="molecule type" value="Genomic_DNA"/>
</dbReference>
<keyword evidence="6" id="KW-0808">Transferase</keyword>
<accession>A0A1H3JBG9</accession>
<keyword evidence="4" id="KW-1133">Transmembrane helix</keyword>
<evidence type="ECO:0000313" key="6">
    <source>
        <dbReference type="EMBL" id="SDY37262.1"/>
    </source>
</evidence>
<dbReference type="PANTHER" id="PTHR30576:SF10">
    <property type="entry name" value="SLL5057 PROTEIN"/>
    <property type="match status" value="1"/>
</dbReference>
<dbReference type="Pfam" id="PF02397">
    <property type="entry name" value="Bac_transf"/>
    <property type="match status" value="1"/>
</dbReference>
<proteinExistence type="inferred from homology"/>
<dbReference type="GO" id="GO:0000271">
    <property type="term" value="P:polysaccharide biosynthetic process"/>
    <property type="evidence" value="ECO:0007669"/>
    <property type="project" value="UniProtKB-KW"/>
</dbReference>
<dbReference type="GO" id="GO:0016780">
    <property type="term" value="F:phosphotransferase activity, for other substituted phosphate groups"/>
    <property type="evidence" value="ECO:0007669"/>
    <property type="project" value="TreeGrafter"/>
</dbReference>
<gene>
    <name evidence="6" type="ORF">SAMN05444004_101272</name>
</gene>
<keyword evidence="4" id="KW-0812">Transmembrane</keyword>
<dbReference type="RefSeq" id="WP_092641123.1">
    <property type="nucleotide sequence ID" value="NZ_FNPX01000001.1"/>
</dbReference>
<organism evidence="6 7">
    <name type="scientific">Jannaschia faecimaris</name>
    <dbReference type="NCBI Taxonomy" id="1244108"/>
    <lineage>
        <taxon>Bacteria</taxon>
        <taxon>Pseudomonadati</taxon>
        <taxon>Pseudomonadota</taxon>
        <taxon>Alphaproteobacteria</taxon>
        <taxon>Rhodobacterales</taxon>
        <taxon>Roseobacteraceae</taxon>
        <taxon>Jannaschia</taxon>
    </lineage>
</organism>
<comment type="similarity">
    <text evidence="1">Belongs to the bacterial sugar transferase family.</text>
</comment>
<evidence type="ECO:0000256" key="4">
    <source>
        <dbReference type="SAM" id="Phobius"/>
    </source>
</evidence>
<reference evidence="7" key="1">
    <citation type="submission" date="2016-10" db="EMBL/GenBank/DDBJ databases">
        <authorList>
            <person name="Varghese N."/>
            <person name="Submissions S."/>
        </authorList>
    </citation>
    <scope>NUCLEOTIDE SEQUENCE [LARGE SCALE GENOMIC DNA]</scope>
    <source>
        <strain evidence="7">DSM 100420</strain>
    </source>
</reference>
<feature type="domain" description="Bacterial sugar transferase" evidence="5">
    <location>
        <begin position="33"/>
        <end position="226"/>
    </location>
</feature>
<evidence type="ECO:0000259" key="5">
    <source>
        <dbReference type="Pfam" id="PF02397"/>
    </source>
</evidence>
<keyword evidence="7" id="KW-1185">Reference proteome</keyword>
<evidence type="ECO:0000256" key="3">
    <source>
        <dbReference type="SAM" id="MobiDB-lite"/>
    </source>
</evidence>
<evidence type="ECO:0000256" key="2">
    <source>
        <dbReference type="ARBA" id="ARBA00023169"/>
    </source>
</evidence>
<evidence type="ECO:0000256" key="1">
    <source>
        <dbReference type="ARBA" id="ARBA00006464"/>
    </source>
</evidence>
<dbReference type="STRING" id="1244108.SAMN05444004_101272"/>
<dbReference type="AlphaFoldDB" id="A0A1H3JBG9"/>
<dbReference type="InterPro" id="IPR003362">
    <property type="entry name" value="Bact_transf"/>
</dbReference>
<sequence>MMRADHPTPTDRRMTPEPAARRRSEPLGYLITKRLFDLSIAVPALVVATPVILLASAAIWCADPGPVFYRQTREGQGGRKLRMLKLRTMYCDAEARLETLLKNDPAARAEWESRFKLRHDPRILPFVGRVLRSSSVDELPQLIHVLTGEMSIVGPRPFPEYHLAAMPPSFRARRRKVPPGITGLWQVTARSDCDIAEQQALDERYIDTRSLGVDLKIVLRTFRALFRGRGAY</sequence>
<protein>
    <submittedName>
        <fullName evidence="6">Sugar transferase involved in LPS biosynthesis (Colanic, teichoic acid)</fullName>
    </submittedName>
</protein>
<keyword evidence="4" id="KW-0472">Membrane</keyword>
<feature type="region of interest" description="Disordered" evidence="3">
    <location>
        <begin position="1"/>
        <end position="21"/>
    </location>
</feature>
<evidence type="ECO:0000313" key="7">
    <source>
        <dbReference type="Proteomes" id="UP000198914"/>
    </source>
</evidence>
<dbReference type="PANTHER" id="PTHR30576">
    <property type="entry name" value="COLANIC BIOSYNTHESIS UDP-GLUCOSE LIPID CARRIER TRANSFERASE"/>
    <property type="match status" value="1"/>
</dbReference>
<dbReference type="Proteomes" id="UP000198914">
    <property type="component" value="Unassembled WGS sequence"/>
</dbReference>
<feature type="transmembrane region" description="Helical" evidence="4">
    <location>
        <begin position="40"/>
        <end position="62"/>
    </location>
</feature>
<name>A0A1H3JBG9_9RHOB</name>